<evidence type="ECO:0000259" key="3">
    <source>
        <dbReference type="Pfam" id="PF00561"/>
    </source>
</evidence>
<dbReference type="GO" id="GO:0016787">
    <property type="term" value="F:hydrolase activity"/>
    <property type="evidence" value="ECO:0007669"/>
    <property type="project" value="UniProtKB-KW"/>
</dbReference>
<organism evidence="5 6">
    <name type="scientific">candidate division CSSED10-310 bacterium</name>
    <dbReference type="NCBI Taxonomy" id="2855610"/>
    <lineage>
        <taxon>Bacteria</taxon>
        <taxon>Bacteria division CSSED10-310</taxon>
    </lineage>
</organism>
<proteinExistence type="inferred from homology"/>
<dbReference type="InterPro" id="IPR029058">
    <property type="entry name" value="AB_hydrolase_fold"/>
</dbReference>
<protein>
    <submittedName>
        <fullName evidence="5">Alpha/beta hydrolase</fullName>
    </submittedName>
</protein>
<dbReference type="Gene3D" id="3.40.50.1820">
    <property type="entry name" value="alpha/beta hydrolase"/>
    <property type="match status" value="1"/>
</dbReference>
<dbReference type="EMBL" id="JBHPBY010000031">
    <property type="protein sequence ID" value="MFC1849302.1"/>
    <property type="molecule type" value="Genomic_DNA"/>
</dbReference>
<evidence type="ECO:0000256" key="2">
    <source>
        <dbReference type="ARBA" id="ARBA00022801"/>
    </source>
</evidence>
<dbReference type="Pfam" id="PF08386">
    <property type="entry name" value="Abhydrolase_4"/>
    <property type="match status" value="1"/>
</dbReference>
<dbReference type="PANTHER" id="PTHR43798:SF27">
    <property type="entry name" value="HYDROLASE ALPHA_BETA HYDROLASE FOLD FAMILY"/>
    <property type="match status" value="1"/>
</dbReference>
<dbReference type="InterPro" id="IPR000073">
    <property type="entry name" value="AB_hydrolase_1"/>
</dbReference>
<feature type="domain" description="Peptidase S33 tripeptidyl aminopeptidase-like C-terminal" evidence="4">
    <location>
        <begin position="395"/>
        <end position="485"/>
    </location>
</feature>
<reference evidence="5 6" key="1">
    <citation type="submission" date="2024-09" db="EMBL/GenBank/DDBJ databases">
        <title>Laminarin stimulates single cell rates of sulfate reduction while oxygen inhibits transcriptomic activity in coastal marine sediment.</title>
        <authorList>
            <person name="Lindsay M."/>
            <person name="Orcutt B."/>
            <person name="Emerson D."/>
            <person name="Stepanauskas R."/>
            <person name="D'Angelo T."/>
        </authorList>
    </citation>
    <scope>NUCLEOTIDE SEQUENCE [LARGE SCALE GENOMIC DNA]</scope>
    <source>
        <strain evidence="5">SAG AM-311-K15</strain>
    </source>
</reference>
<sequence length="503" mass="55321">MNNKLISGQVHYTVSFFVCALLLAIPGLHFAGAETPAQRETLELTPCHLTTPGFAMRIKAECGAVQVPENWADPSGRQISLHVALIRSNSKKVEPDPVFFFAGGPGQAATESYLPVSHGFMLINQKRDIVLIDQRGTGQSNPLRCPLPKDFSLLTDMTEEQEKQWLQDCLSSLAGDPTQYTTAAAVRDFDRVRELLGYEQINIYGVSYGTRVALTYLRLFPDRIRSIILDGVLPQDISLGPNVAEAAQRAIDLIFARCQADPACNKSLPDLPAAFSKIQQDLRRSPQILEIPHPRSGEPLQVRFTYDMFAQMVRLLSYSAETAALLPLLVHNAAQSGDYRILVSQSVLIGDNFSTMIYSGLHHCVACAEDYPFWSEKPKRDSQNLYLGDLIEHGLTRVCQIWPRGDVASDFKQAVTSDVPVLLLSGELDPITPPAYGEHAAKTLSRSLHIVVPGHGHNVLSRGCIPKLATTFIETADVTTLETECVSAIEPMPFFISNAGPEP</sequence>
<evidence type="ECO:0000259" key="4">
    <source>
        <dbReference type="Pfam" id="PF08386"/>
    </source>
</evidence>
<dbReference type="SUPFAM" id="SSF53474">
    <property type="entry name" value="alpha/beta-Hydrolases"/>
    <property type="match status" value="1"/>
</dbReference>
<accession>A0ABV6YSZ2</accession>
<dbReference type="Proteomes" id="UP001594351">
    <property type="component" value="Unassembled WGS sequence"/>
</dbReference>
<evidence type="ECO:0000313" key="5">
    <source>
        <dbReference type="EMBL" id="MFC1849302.1"/>
    </source>
</evidence>
<evidence type="ECO:0000256" key="1">
    <source>
        <dbReference type="ARBA" id="ARBA00010088"/>
    </source>
</evidence>
<dbReference type="InterPro" id="IPR050266">
    <property type="entry name" value="AB_hydrolase_sf"/>
</dbReference>
<name>A0ABV6YSZ2_UNCC1</name>
<dbReference type="Pfam" id="PF00561">
    <property type="entry name" value="Abhydrolase_1"/>
    <property type="match status" value="1"/>
</dbReference>
<feature type="domain" description="AB hydrolase-1" evidence="3">
    <location>
        <begin position="97"/>
        <end position="233"/>
    </location>
</feature>
<dbReference type="InterPro" id="IPR002410">
    <property type="entry name" value="Peptidase_S33"/>
</dbReference>
<dbReference type="PRINTS" id="PR00793">
    <property type="entry name" value="PROAMNOPTASE"/>
</dbReference>
<comment type="similarity">
    <text evidence="1">Belongs to the peptidase S33 family.</text>
</comment>
<dbReference type="PANTHER" id="PTHR43798">
    <property type="entry name" value="MONOACYLGLYCEROL LIPASE"/>
    <property type="match status" value="1"/>
</dbReference>
<evidence type="ECO:0000313" key="6">
    <source>
        <dbReference type="Proteomes" id="UP001594351"/>
    </source>
</evidence>
<comment type="caution">
    <text evidence="5">The sequence shown here is derived from an EMBL/GenBank/DDBJ whole genome shotgun (WGS) entry which is preliminary data.</text>
</comment>
<keyword evidence="6" id="KW-1185">Reference proteome</keyword>
<dbReference type="InterPro" id="IPR013595">
    <property type="entry name" value="Pept_S33_TAP-like_C"/>
</dbReference>
<keyword evidence="2 5" id="KW-0378">Hydrolase</keyword>
<gene>
    <name evidence="5" type="ORF">ACFL27_03750</name>
</gene>